<evidence type="ECO:0000313" key="1">
    <source>
        <dbReference type="EMBL" id="KKT60407.1"/>
    </source>
</evidence>
<dbReference type="PANTHER" id="PTHR21485">
    <property type="entry name" value="HAD SUPERFAMILY MEMBERS CMAS AND KDSC"/>
    <property type="match status" value="1"/>
</dbReference>
<accession>A0A0G1KVP7</accession>
<dbReference type="PATRIC" id="fig|1618645.3.peg.58"/>
<keyword evidence="1" id="KW-0548">Nucleotidyltransferase</keyword>
<dbReference type="Proteomes" id="UP000034087">
    <property type="component" value="Unassembled WGS sequence"/>
</dbReference>
<dbReference type="InterPro" id="IPR003329">
    <property type="entry name" value="Cytidylyl_trans"/>
</dbReference>
<dbReference type="Gene3D" id="3.90.550.10">
    <property type="entry name" value="Spore Coat Polysaccharide Biosynthesis Protein SpsA, Chain A"/>
    <property type="match status" value="1"/>
</dbReference>
<proteinExistence type="predicted"/>
<dbReference type="EMBL" id="LCIR01000001">
    <property type="protein sequence ID" value="KKT60407.1"/>
    <property type="molecule type" value="Genomic_DNA"/>
</dbReference>
<reference evidence="1 2" key="1">
    <citation type="journal article" date="2015" name="Nature">
        <title>rRNA introns, odd ribosomes, and small enigmatic genomes across a large radiation of phyla.</title>
        <authorList>
            <person name="Brown C.T."/>
            <person name="Hug L.A."/>
            <person name="Thomas B.C."/>
            <person name="Sharon I."/>
            <person name="Castelle C.J."/>
            <person name="Singh A."/>
            <person name="Wilkins M.J."/>
            <person name="Williams K.H."/>
            <person name="Banfield J.F."/>
        </authorList>
    </citation>
    <scope>NUCLEOTIDE SEQUENCE [LARGE SCALE GENOMIC DNA]</scope>
</reference>
<dbReference type="PANTHER" id="PTHR21485:SF6">
    <property type="entry name" value="N-ACYLNEURAMINATE CYTIDYLYLTRANSFERASE-RELATED"/>
    <property type="match status" value="1"/>
</dbReference>
<dbReference type="GO" id="GO:0008781">
    <property type="term" value="F:N-acylneuraminate cytidylyltransferase activity"/>
    <property type="evidence" value="ECO:0007669"/>
    <property type="project" value="TreeGrafter"/>
</dbReference>
<dbReference type="AlphaFoldDB" id="A0A0G1KVP7"/>
<sequence length="236" mass="26797">MPKKRKILAIIPARGGSKGIPNKAIKNFCGKPLIYYTIKEAKKSGLFDKIVVSTDSPKIAGVAEKFGALVPCLRPAKLARDKSNVADAVVHMLDYLRKSENYNPQAFFLLQPTSPLRDSTDILKSWKIFRRAKTKALTSVCRKKHQILNIVKSRIKTVSLGPLNRGDLPDAFEQDGMIYIVNTKFFLKNKIFEPEWKTAAYISPKWKAVDIDDMEDFKLAETLYKNRAFLKKYELG</sequence>
<evidence type="ECO:0000313" key="2">
    <source>
        <dbReference type="Proteomes" id="UP000034087"/>
    </source>
</evidence>
<name>A0A0G1KVP7_9BACT</name>
<comment type="caution">
    <text evidence="1">The sequence shown here is derived from an EMBL/GenBank/DDBJ whole genome shotgun (WGS) entry which is preliminary data.</text>
</comment>
<gene>
    <name evidence="1" type="ORF">UW53_C0001G0057</name>
</gene>
<protein>
    <submittedName>
        <fullName evidence="1">Acylneuraminate cytidylyltransferase</fullName>
    </submittedName>
</protein>
<dbReference type="SUPFAM" id="SSF53448">
    <property type="entry name" value="Nucleotide-diphospho-sugar transferases"/>
    <property type="match status" value="1"/>
</dbReference>
<keyword evidence="1" id="KW-0808">Transferase</keyword>
<dbReference type="InterPro" id="IPR050793">
    <property type="entry name" value="CMP-NeuNAc_synthase"/>
</dbReference>
<dbReference type="InterPro" id="IPR029044">
    <property type="entry name" value="Nucleotide-diphossugar_trans"/>
</dbReference>
<organism evidence="1 2">
    <name type="scientific">Candidatus Giovannonibacteria bacterium GW2011_GWA1_44_25</name>
    <dbReference type="NCBI Taxonomy" id="1618645"/>
    <lineage>
        <taxon>Bacteria</taxon>
        <taxon>Candidatus Giovannoniibacteriota</taxon>
    </lineage>
</organism>
<dbReference type="CDD" id="cd02513">
    <property type="entry name" value="CMP-NeuAc_Synthase"/>
    <property type="match status" value="1"/>
</dbReference>
<dbReference type="Pfam" id="PF02348">
    <property type="entry name" value="CTP_transf_3"/>
    <property type="match status" value="1"/>
</dbReference>